<dbReference type="InterPro" id="IPR011990">
    <property type="entry name" value="TPR-like_helical_dom_sf"/>
</dbReference>
<evidence type="ECO:0008006" key="7">
    <source>
        <dbReference type="Google" id="ProtNLM"/>
    </source>
</evidence>
<feature type="transmembrane region" description="Helical" evidence="4">
    <location>
        <begin position="165"/>
        <end position="183"/>
    </location>
</feature>
<evidence type="ECO:0000256" key="2">
    <source>
        <dbReference type="SAM" id="Coils"/>
    </source>
</evidence>
<evidence type="ECO:0000256" key="1">
    <source>
        <dbReference type="PROSITE-ProRule" id="PRU00339"/>
    </source>
</evidence>
<dbReference type="InterPro" id="IPR019734">
    <property type="entry name" value="TPR_rpt"/>
</dbReference>
<proteinExistence type="predicted"/>
<reference evidence="5 6" key="1">
    <citation type="submission" date="2020-05" db="EMBL/GenBank/DDBJ databases">
        <title>MicrobeNet Type strains.</title>
        <authorList>
            <person name="Nicholson A.C."/>
        </authorList>
    </citation>
    <scope>NUCLEOTIDE SEQUENCE [LARGE SCALE GENOMIC DNA]</scope>
    <source>
        <strain evidence="5 6">ATCC 700815</strain>
    </source>
</reference>
<name>A0A849BB38_9BURK</name>
<gene>
    <name evidence="5" type="ORF">HLB16_17110</name>
</gene>
<feature type="compositionally biased region" description="Basic and acidic residues" evidence="3">
    <location>
        <begin position="390"/>
        <end position="411"/>
    </location>
</feature>
<sequence length="411" mass="45302">MSNQNKTDTLKKAEHAGKSAAADSPRSNTAPVGGQAGQRTSNGDTFWVRFFSHWLPLYAIVGSICFIAVANLWPLGARRAEDKMTISQAAAQGMPSMPAGAAASAAQPMPRQLNTGTSQTASPAVPVAQSTNSSSEVKVTDVAKMAIDVTKERVDMMKESYDRQFSLLAALGALLAFFGFKGIESFFAARAKAQETLEKAQNAVQQAEEAKREADEAKREAQETVQALHNFVKTRYARDNNAEVNVAHGIVLREIAEVYKEVMSPEKLGPVERTQFDANHKFYLQESKKYLLKVTEMEREDDMDQKVISKAYGHLAMVYKRLGDPERALEAVQKAVRANDADYSAHYNMACYHCLVGERSSGDAREEHYAAALKSLETAISMNRKFARQAKSDPDLRSLEADPHFEKLIAK</sequence>
<dbReference type="SMART" id="SM00028">
    <property type="entry name" value="TPR"/>
    <property type="match status" value="2"/>
</dbReference>
<dbReference type="EMBL" id="JABEMD010000030">
    <property type="protein sequence ID" value="NNH12592.1"/>
    <property type="molecule type" value="Genomic_DNA"/>
</dbReference>
<comment type="caution">
    <text evidence="5">The sequence shown here is derived from an EMBL/GenBank/DDBJ whole genome shotgun (WGS) entry which is preliminary data.</text>
</comment>
<dbReference type="RefSeq" id="WP_082371540.1">
    <property type="nucleotide sequence ID" value="NZ_BAAAEB010000026.1"/>
</dbReference>
<dbReference type="Gene3D" id="1.25.40.10">
    <property type="entry name" value="Tetratricopeptide repeat domain"/>
    <property type="match status" value="1"/>
</dbReference>
<evidence type="ECO:0000313" key="5">
    <source>
        <dbReference type="EMBL" id="NNH12592.1"/>
    </source>
</evidence>
<feature type="transmembrane region" description="Helical" evidence="4">
    <location>
        <begin position="55"/>
        <end position="75"/>
    </location>
</feature>
<feature type="region of interest" description="Disordered" evidence="3">
    <location>
        <begin position="389"/>
        <end position="411"/>
    </location>
</feature>
<accession>A0A849BB38</accession>
<feature type="region of interest" description="Disordered" evidence="3">
    <location>
        <begin position="1"/>
        <end position="39"/>
    </location>
</feature>
<feature type="coiled-coil region" evidence="2">
    <location>
        <begin position="183"/>
        <end position="227"/>
    </location>
</feature>
<dbReference type="AlphaFoldDB" id="A0A849BB38"/>
<feature type="region of interest" description="Disordered" evidence="3">
    <location>
        <begin position="113"/>
        <end position="133"/>
    </location>
</feature>
<organism evidence="5 6">
    <name type="scientific">Cupriavidus gilardii</name>
    <dbReference type="NCBI Taxonomy" id="82541"/>
    <lineage>
        <taxon>Bacteria</taxon>
        <taxon>Pseudomonadati</taxon>
        <taxon>Pseudomonadota</taxon>
        <taxon>Betaproteobacteria</taxon>
        <taxon>Burkholderiales</taxon>
        <taxon>Burkholderiaceae</taxon>
        <taxon>Cupriavidus</taxon>
    </lineage>
</organism>
<dbReference type="SUPFAM" id="SSF48452">
    <property type="entry name" value="TPR-like"/>
    <property type="match status" value="1"/>
</dbReference>
<keyword evidence="4" id="KW-1133">Transmembrane helix</keyword>
<keyword evidence="4" id="KW-0812">Transmembrane</keyword>
<protein>
    <recommendedName>
        <fullName evidence="7">Tetratricopeptide repeat protein</fullName>
    </recommendedName>
</protein>
<feature type="compositionally biased region" description="Basic and acidic residues" evidence="3">
    <location>
        <begin position="8"/>
        <end position="17"/>
    </location>
</feature>
<keyword evidence="4" id="KW-0472">Membrane</keyword>
<dbReference type="NCBIfam" id="NF047558">
    <property type="entry name" value="TPR_END_plus"/>
    <property type="match status" value="1"/>
</dbReference>
<evidence type="ECO:0000256" key="3">
    <source>
        <dbReference type="SAM" id="MobiDB-lite"/>
    </source>
</evidence>
<dbReference type="PROSITE" id="PS50005">
    <property type="entry name" value="TPR"/>
    <property type="match status" value="1"/>
</dbReference>
<dbReference type="Proteomes" id="UP000542973">
    <property type="component" value="Unassembled WGS sequence"/>
</dbReference>
<keyword evidence="2" id="KW-0175">Coiled coil</keyword>
<evidence type="ECO:0000256" key="4">
    <source>
        <dbReference type="SAM" id="Phobius"/>
    </source>
</evidence>
<dbReference type="Pfam" id="PF13181">
    <property type="entry name" value="TPR_8"/>
    <property type="match status" value="1"/>
</dbReference>
<feature type="repeat" description="TPR" evidence="1">
    <location>
        <begin position="309"/>
        <end position="342"/>
    </location>
</feature>
<keyword evidence="1" id="KW-0802">TPR repeat</keyword>
<evidence type="ECO:0000313" key="6">
    <source>
        <dbReference type="Proteomes" id="UP000542973"/>
    </source>
</evidence>